<keyword evidence="2" id="KW-1185">Reference proteome</keyword>
<organism evidence="1 2">
    <name type="scientific">Cylicocyclus nassatus</name>
    <name type="common">Nematode worm</name>
    <dbReference type="NCBI Taxonomy" id="53992"/>
    <lineage>
        <taxon>Eukaryota</taxon>
        <taxon>Metazoa</taxon>
        <taxon>Ecdysozoa</taxon>
        <taxon>Nematoda</taxon>
        <taxon>Chromadorea</taxon>
        <taxon>Rhabditida</taxon>
        <taxon>Rhabditina</taxon>
        <taxon>Rhabditomorpha</taxon>
        <taxon>Strongyloidea</taxon>
        <taxon>Strongylidae</taxon>
        <taxon>Cylicocyclus</taxon>
    </lineage>
</organism>
<dbReference type="EMBL" id="CATQJL010000316">
    <property type="protein sequence ID" value="CAJ0607542.1"/>
    <property type="molecule type" value="Genomic_DNA"/>
</dbReference>
<evidence type="ECO:0000313" key="1">
    <source>
        <dbReference type="EMBL" id="CAJ0607542.1"/>
    </source>
</evidence>
<reference evidence="1" key="1">
    <citation type="submission" date="2023-07" db="EMBL/GenBank/DDBJ databases">
        <authorList>
            <consortium name="CYATHOMIX"/>
        </authorList>
    </citation>
    <scope>NUCLEOTIDE SEQUENCE</scope>
    <source>
        <strain evidence="1">N/A</strain>
    </source>
</reference>
<accession>A0AA36HCA4</accession>
<dbReference type="AlphaFoldDB" id="A0AA36HCA4"/>
<evidence type="ECO:0000313" key="2">
    <source>
        <dbReference type="Proteomes" id="UP001176961"/>
    </source>
</evidence>
<protein>
    <submittedName>
        <fullName evidence="1">Uncharacterized protein</fullName>
    </submittedName>
</protein>
<name>A0AA36HCA4_CYLNA</name>
<gene>
    <name evidence="1" type="ORF">CYNAS_LOCUS19525</name>
</gene>
<dbReference type="Proteomes" id="UP001176961">
    <property type="component" value="Unassembled WGS sequence"/>
</dbReference>
<comment type="caution">
    <text evidence="1">The sequence shown here is derived from an EMBL/GenBank/DDBJ whole genome shotgun (WGS) entry which is preliminary data.</text>
</comment>
<sequence>MKYGELVVIACLANALMKMFRSLNAKQFIEIGGSLLSKKDHASASQIADAVAPIASYGGVKTNYWEMQRFLSAESSRFCAYLHYELQKTSLQGRLCDINDLCTCDR</sequence>
<proteinExistence type="predicted"/>